<keyword evidence="1" id="KW-0472">Membrane</keyword>
<evidence type="ECO:0000259" key="2">
    <source>
        <dbReference type="Pfam" id="PF05170"/>
    </source>
</evidence>
<accession>A0ABM8Z233</accession>
<evidence type="ECO:0000256" key="1">
    <source>
        <dbReference type="SAM" id="Phobius"/>
    </source>
</evidence>
<organism evidence="3 4">
    <name type="scientific">Candidatus Nitrotoga arctica</name>
    <dbReference type="NCBI Taxonomy" id="453162"/>
    <lineage>
        <taxon>Bacteria</taxon>
        <taxon>Pseudomonadati</taxon>
        <taxon>Pseudomonadota</taxon>
        <taxon>Betaproteobacteria</taxon>
        <taxon>Nitrosomonadales</taxon>
        <taxon>Gallionellaceae</taxon>
        <taxon>Candidatus Nitrotoga</taxon>
    </lineage>
</organism>
<dbReference type="PANTHER" id="PTHR30441">
    <property type="entry name" value="DUF748 DOMAIN-CONTAINING PROTEIN"/>
    <property type="match status" value="1"/>
</dbReference>
<feature type="domain" description="AsmA" evidence="2">
    <location>
        <begin position="13"/>
        <end position="551"/>
    </location>
</feature>
<gene>
    <name evidence="3" type="ORF">NTG6680_2675</name>
</gene>
<proteinExistence type="predicted"/>
<protein>
    <submittedName>
        <fullName evidence="3">AsmA domain-containing protein</fullName>
    </submittedName>
</protein>
<name>A0ABM8Z233_9PROT</name>
<evidence type="ECO:0000313" key="3">
    <source>
        <dbReference type="EMBL" id="CAG9933924.1"/>
    </source>
</evidence>
<evidence type="ECO:0000313" key="4">
    <source>
        <dbReference type="Proteomes" id="UP000839052"/>
    </source>
</evidence>
<keyword evidence="1" id="KW-0812">Transmembrane</keyword>
<dbReference type="Proteomes" id="UP000839052">
    <property type="component" value="Chromosome"/>
</dbReference>
<dbReference type="InterPro" id="IPR007844">
    <property type="entry name" value="AsmA"/>
</dbReference>
<reference evidence="3 4" key="1">
    <citation type="submission" date="2021-10" db="EMBL/GenBank/DDBJ databases">
        <authorList>
            <person name="Koch H."/>
        </authorList>
    </citation>
    <scope>NUCLEOTIDE SEQUENCE [LARGE SCALE GENOMIC DNA]</scope>
    <source>
        <strain evidence="3">6680</strain>
    </source>
</reference>
<feature type="transmembrane region" description="Helical" evidence="1">
    <location>
        <begin position="21"/>
        <end position="41"/>
    </location>
</feature>
<dbReference type="EMBL" id="OU912926">
    <property type="protein sequence ID" value="CAG9933924.1"/>
    <property type="molecule type" value="Genomic_DNA"/>
</dbReference>
<sequence>MKSNGQSFMVLRRLLKWVGGFLLGITLLIVLIIAFFNWNWLRGPIERMATEKTGRQLVINGDLSAHLAWPRPSFRAERITFANPPWAKEKQMVAVDGVEFTIDLSELLRKNVVLPEVRLERPIVFLEQSADGRKNWLLDHDQKNEDSRIHIDHILLDHGRFAYDDPVKKISIQAEISTQGERKDGTAKTGIVFSAKGKFQGLLLAVHGTGGSVLALRDEAMPYPLKIDATIGNTAAQADGTITGLTKISAIDLNLVLRGDSLADLFPLIGVALPETPPYSTKGHLMHSEHKWRYENFAGKTGKSDIAGTLQVDTGGKRPFMQGELVSKVLYLADLGPLIGAKQGSAAKAIKAPASSSDQRVAISVNTRVLPAEPFKTDRWSTMDADVKLRAKSIHRAKALPIEDLVVHLKLRDSVLTLNPLNFGLAGGNLVAVVSLDGKEDPIRAHVKVQAKKLLLGKLLPTVDLSKASIGEINGAFDITGKGNSVAHMLATSNGKLGLVIAGGEISNEMIEIIGLDLWEWLRFKVKGDQPTRIRCGVADFSVKNGVMAANALVLDTVDTNIGGTGTIDFGKETLDLTLNPQPKDVSLVSFRGPIHIRGTLAKPAVQLDKVKLAERGLGAVLLGVINPLLALIPLIETGPGLDSDCGRLIQKTQEPASHKAVVGPRRGSMP</sequence>
<dbReference type="InterPro" id="IPR052894">
    <property type="entry name" value="AsmA-related"/>
</dbReference>
<keyword evidence="4" id="KW-1185">Reference proteome</keyword>
<dbReference type="PANTHER" id="PTHR30441:SF9">
    <property type="entry name" value="ASMA FAMILY PROTEIN YHJG"/>
    <property type="match status" value="1"/>
</dbReference>
<dbReference type="Pfam" id="PF05170">
    <property type="entry name" value="AsmA"/>
    <property type="match status" value="1"/>
</dbReference>
<keyword evidence="1" id="KW-1133">Transmembrane helix</keyword>
<dbReference type="RefSeq" id="WP_239797632.1">
    <property type="nucleotide sequence ID" value="NZ_OU912926.1"/>
</dbReference>